<feature type="compositionally biased region" description="Basic residues" evidence="5">
    <location>
        <begin position="856"/>
        <end position="873"/>
    </location>
</feature>
<feature type="compositionally biased region" description="Basic and acidic residues" evidence="5">
    <location>
        <begin position="278"/>
        <end position="289"/>
    </location>
</feature>
<dbReference type="InterPro" id="IPR008905">
    <property type="entry name" value="EIF3C_N_dom"/>
</dbReference>
<dbReference type="GO" id="GO:0016282">
    <property type="term" value="C:eukaryotic 43S preinitiation complex"/>
    <property type="evidence" value="ECO:0007669"/>
    <property type="project" value="UniProtKB-UniRule"/>
</dbReference>
<dbReference type="EMBL" id="JAVFKY010000001">
    <property type="protein sequence ID" value="KAK5582734.1"/>
    <property type="molecule type" value="Genomic_DNA"/>
</dbReference>
<dbReference type="GO" id="GO:0005852">
    <property type="term" value="C:eukaryotic translation initiation factor 3 complex"/>
    <property type="evidence" value="ECO:0007669"/>
    <property type="project" value="UniProtKB-UniRule"/>
</dbReference>
<evidence type="ECO:0000313" key="7">
    <source>
        <dbReference type="EMBL" id="KAK5582734.1"/>
    </source>
</evidence>
<dbReference type="InterPro" id="IPR036390">
    <property type="entry name" value="WH_DNA-bd_sf"/>
</dbReference>
<accession>A0AAN7TZG2</accession>
<reference evidence="7 8" key="1">
    <citation type="submission" date="2023-11" db="EMBL/GenBank/DDBJ databases">
        <title>Dfirmibasis_genome.</title>
        <authorList>
            <person name="Edelbroek B."/>
            <person name="Kjellin J."/>
            <person name="Jerlstrom-Hultqvist J."/>
            <person name="Soderbom F."/>
        </authorList>
    </citation>
    <scope>NUCLEOTIDE SEQUENCE [LARGE SCALE GENOMIC DNA]</scope>
    <source>
        <strain evidence="7 8">TNS-C-14</strain>
    </source>
</reference>
<feature type="compositionally biased region" description="Acidic residues" evidence="5">
    <location>
        <begin position="171"/>
        <end position="188"/>
    </location>
</feature>
<evidence type="ECO:0000256" key="3">
    <source>
        <dbReference type="ARBA" id="ARBA00022917"/>
    </source>
</evidence>
<keyword evidence="8" id="KW-1185">Reference proteome</keyword>
<feature type="domain" description="PCI" evidence="6">
    <location>
        <begin position="638"/>
        <end position="809"/>
    </location>
</feature>
<evidence type="ECO:0000256" key="5">
    <source>
        <dbReference type="SAM" id="MobiDB-lite"/>
    </source>
</evidence>
<dbReference type="GO" id="GO:0003743">
    <property type="term" value="F:translation initiation factor activity"/>
    <property type="evidence" value="ECO:0007669"/>
    <property type="project" value="UniProtKB-UniRule"/>
</dbReference>
<proteinExistence type="inferred from homology"/>
<sequence length="920" mass="104910">MSRFYRQGSSSESSSESSSDSDVQVKKPARYVSSSEDEVEEKRIVLSAKDKIWQQFDESLKKVRNALKTNDWVTTTSEFDNMTKLITNGKTTRIIEKEGFPPSFIKALFIIQTSHRDLTTEQKKKLHANNNKSYNSIKQKLKKTCDPYAKELKPYHDNPASINEQESKADDSDDMSESESEESESSDDDDKKGKGKGKSDFGKKPVATKKTSFTKKGGDSESESEESESESEELLSESWSSDSDSSDDSDSDQDSGDNKWMIKDDKKVTSKTNVTTVRKTDKDKLDRRTANISSPLSGSGGAIPTGEGEGEKLTQDQIMKKVKEVIANRGKLKTDPIKQIQQLEYYYSLIQGDKETFIVLYELIAAQFDTASVKVALSIPVWQKVADGIKKLLEILEKNTNFVLVLEHQEPTISKGQVTVTGNLLALFEMLDDELSKSLQSINYPTKEYLDRLQDEQIILDLGTSLQKYYEAAANNGAAAKIAIRRVEHIYYKSSNLKNNIIPTTMSLSEQTTLMSKLSSFIYKFGDERLNARTILCNIYFNAINNKFHEARDMMLMSHLQDNPTLMDVSTQILFNRAMVQLGLCAFRCGYIQEAQNCVVEFSGLRKDLLAQGLSIQSKTAEKDPVREVEETTRILPAHMWIPIDLIETVNLISGMLIAVPQNAYRPFDNKFKTCKFYQRHMDSVDRQIFIAPSETSKDIIYQASKALSAGDWQQCLEHVNTLRFWPLIPDIESVREKLTRIIQEVSLKTFLFTYSTSYDSILLSELADRFQLQKSQVHSIVAKMMNNHEISASMEHSTESITFRAEQTKLQYLALHYSESLVDFVEQNERIYDVKFGTSYRKKGDNDHLPIAGQHHGHHAHQHHGHHHHHHNQQNQQQSTQQHHHHHHHQGGQQPQQNKKHHNNQKTHKKRQNPLVVNN</sequence>
<dbReference type="GO" id="GO:0033290">
    <property type="term" value="C:eukaryotic 48S preinitiation complex"/>
    <property type="evidence" value="ECO:0007669"/>
    <property type="project" value="UniProtKB-UniRule"/>
</dbReference>
<feature type="compositionally biased region" description="Basic and acidic residues" evidence="5">
    <location>
        <begin position="256"/>
        <end position="268"/>
    </location>
</feature>
<evidence type="ECO:0000313" key="8">
    <source>
        <dbReference type="Proteomes" id="UP001344447"/>
    </source>
</evidence>
<dbReference type="PANTHER" id="PTHR13937:SF0">
    <property type="entry name" value="EUKARYOTIC TRANSLATION INITIATION FACTOR 3 SUBUNIT C-RELATED"/>
    <property type="match status" value="1"/>
</dbReference>
<dbReference type="Pfam" id="PF01399">
    <property type="entry name" value="PCI"/>
    <property type="match status" value="1"/>
</dbReference>
<dbReference type="Pfam" id="PF05470">
    <property type="entry name" value="eIF-3c_N"/>
    <property type="match status" value="1"/>
</dbReference>
<dbReference type="GO" id="GO:0001732">
    <property type="term" value="P:formation of cytoplasmic translation initiation complex"/>
    <property type="evidence" value="ECO:0007669"/>
    <property type="project" value="UniProtKB-UniRule"/>
</dbReference>
<comment type="similarity">
    <text evidence="4">Belongs to the eIF-3 subunit C family.</text>
</comment>
<dbReference type="PANTHER" id="PTHR13937">
    <property type="entry name" value="EUKARYOTIC TRANSLATION INITATION FACTOR 3, SUBUNIT 8 EIF3S8 -RELATED"/>
    <property type="match status" value="1"/>
</dbReference>
<protein>
    <recommendedName>
        <fullName evidence="4">Eukaryotic translation initiation factor 3 subunit C</fullName>
        <shortName evidence="4">eIF3c</shortName>
    </recommendedName>
    <alternativeName>
        <fullName evidence="4">Eukaryotic translation initiation factor 3 subunit 8</fullName>
    </alternativeName>
</protein>
<feature type="compositionally biased region" description="Low complexity" evidence="5">
    <location>
        <begin position="9"/>
        <end position="22"/>
    </location>
</feature>
<dbReference type="SUPFAM" id="SSF46785">
    <property type="entry name" value="Winged helix' DNA-binding domain"/>
    <property type="match status" value="1"/>
</dbReference>
<dbReference type="InterPro" id="IPR058999">
    <property type="entry name" value="EIF3CL_C"/>
</dbReference>
<organism evidence="7 8">
    <name type="scientific">Dictyostelium firmibasis</name>
    <dbReference type="NCBI Taxonomy" id="79012"/>
    <lineage>
        <taxon>Eukaryota</taxon>
        <taxon>Amoebozoa</taxon>
        <taxon>Evosea</taxon>
        <taxon>Eumycetozoa</taxon>
        <taxon>Dictyostelia</taxon>
        <taxon>Dictyosteliales</taxon>
        <taxon>Dictyosteliaceae</taxon>
        <taxon>Dictyostelium</taxon>
    </lineage>
</organism>
<feature type="compositionally biased region" description="Acidic residues" evidence="5">
    <location>
        <begin position="220"/>
        <end position="235"/>
    </location>
</feature>
<dbReference type="PROSITE" id="PS50250">
    <property type="entry name" value="PCI"/>
    <property type="match status" value="1"/>
</dbReference>
<dbReference type="Pfam" id="PF26569">
    <property type="entry name" value="EIF3CL_C"/>
    <property type="match status" value="1"/>
</dbReference>
<evidence type="ECO:0000256" key="2">
    <source>
        <dbReference type="ARBA" id="ARBA00022540"/>
    </source>
</evidence>
<feature type="region of interest" description="Disordered" evidence="5">
    <location>
        <begin position="150"/>
        <end position="313"/>
    </location>
</feature>
<dbReference type="InterPro" id="IPR000717">
    <property type="entry name" value="PCI_dom"/>
</dbReference>
<dbReference type="Proteomes" id="UP001344447">
    <property type="component" value="Unassembled WGS sequence"/>
</dbReference>
<keyword evidence="2 4" id="KW-0396">Initiation factor</keyword>
<feature type="compositionally biased region" description="Basic and acidic residues" evidence="5">
    <location>
        <begin position="189"/>
        <end position="203"/>
    </location>
</feature>
<dbReference type="GO" id="GO:0031369">
    <property type="term" value="F:translation initiation factor binding"/>
    <property type="evidence" value="ECO:0007669"/>
    <property type="project" value="InterPro"/>
</dbReference>
<feature type="compositionally biased region" description="Acidic residues" evidence="5">
    <location>
        <begin position="244"/>
        <end position="255"/>
    </location>
</feature>
<feature type="region of interest" description="Disordered" evidence="5">
    <location>
        <begin position="1"/>
        <end position="39"/>
    </location>
</feature>
<feature type="compositionally biased region" description="Basic residues" evidence="5">
    <location>
        <begin position="899"/>
        <end position="913"/>
    </location>
</feature>
<comment type="caution">
    <text evidence="7">The sequence shown here is derived from an EMBL/GenBank/DDBJ whole genome shotgun (WGS) entry which is preliminary data.</text>
</comment>
<feature type="region of interest" description="Disordered" evidence="5">
    <location>
        <begin position="843"/>
        <end position="920"/>
    </location>
</feature>
<dbReference type="GO" id="GO:0003723">
    <property type="term" value="F:RNA binding"/>
    <property type="evidence" value="ECO:0007669"/>
    <property type="project" value="InterPro"/>
</dbReference>
<evidence type="ECO:0000256" key="4">
    <source>
        <dbReference type="HAMAP-Rule" id="MF_03002"/>
    </source>
</evidence>
<dbReference type="SMART" id="SM00088">
    <property type="entry name" value="PINT"/>
    <property type="match status" value="1"/>
</dbReference>
<dbReference type="InterPro" id="IPR027516">
    <property type="entry name" value="EIF3C"/>
</dbReference>
<evidence type="ECO:0000259" key="6">
    <source>
        <dbReference type="PROSITE" id="PS50250"/>
    </source>
</evidence>
<keyword evidence="1 4" id="KW-0963">Cytoplasm</keyword>
<name>A0AAN7TZG2_9MYCE</name>
<gene>
    <name evidence="7" type="ORF">RB653_004319</name>
</gene>
<evidence type="ECO:0000256" key="1">
    <source>
        <dbReference type="ARBA" id="ARBA00022490"/>
    </source>
</evidence>
<keyword evidence="3 4" id="KW-0648">Protein biosynthesis</keyword>
<dbReference type="AlphaFoldDB" id="A0AAN7TZG2"/>
<dbReference type="HAMAP" id="MF_03002">
    <property type="entry name" value="eIF3c"/>
    <property type="match status" value="1"/>
</dbReference>
<comment type="subcellular location">
    <subcellularLocation>
        <location evidence="4">Cytoplasm</location>
    </subcellularLocation>
</comment>
<comment type="subunit">
    <text evidence="4">Component of the eukaryotic translation initiation factor 3 (eIF-3) complex.</text>
</comment>
<comment type="function">
    <text evidence="4">Component of the eukaryotic translation initiation factor 3 (eIF-3) complex, which is involved in protein synthesis of a specialized repertoire of mRNAs and, together with other initiation factors, stimulates binding of mRNA and methionyl-tRNAi to the 40S ribosome. The eIF-3 complex specifically targets and initiates translation of a subset of mRNAs involved in cell proliferation.</text>
</comment>